<dbReference type="AlphaFoldDB" id="A0AAE4BNR7"/>
<organism evidence="1 2">
    <name type="scientific">Deinococcus soli</name>
    <name type="common">ex Cha et al. 2016</name>
    <dbReference type="NCBI Taxonomy" id="1309411"/>
    <lineage>
        <taxon>Bacteria</taxon>
        <taxon>Thermotogati</taxon>
        <taxon>Deinococcota</taxon>
        <taxon>Deinococci</taxon>
        <taxon>Deinococcales</taxon>
        <taxon>Deinococcaceae</taxon>
        <taxon>Deinococcus</taxon>
    </lineage>
</organism>
<name>A0AAE4BNR7_9DEIO</name>
<gene>
    <name evidence="1" type="ORF">J2Y00_003454</name>
</gene>
<sequence>MPIGRLLQTFRRSHHDVLADVSPPLLQSTWLTPALQTPPKPPALLQREQELYYVSKAMGLTSSLHEQLEDFDDPILDPFVLDLSDEDSSAPETAMVILTQTNLRDDGEFSFYVPACEDGENLLFGCVDIPAQATYILLESGRPHPWWLRVSRDQARRYADVTKLMPT</sequence>
<comment type="caution">
    <text evidence="1">The sequence shown here is derived from an EMBL/GenBank/DDBJ whole genome shotgun (WGS) entry which is preliminary data.</text>
</comment>
<dbReference type="Proteomes" id="UP001185331">
    <property type="component" value="Unassembled WGS sequence"/>
</dbReference>
<reference evidence="1" key="1">
    <citation type="submission" date="2023-07" db="EMBL/GenBank/DDBJ databases">
        <title>Sorghum-associated microbial communities from plants grown in Nebraska, USA.</title>
        <authorList>
            <person name="Schachtman D."/>
        </authorList>
    </citation>
    <scope>NUCLEOTIDE SEQUENCE</scope>
    <source>
        <strain evidence="1">BE330</strain>
    </source>
</reference>
<dbReference type="EMBL" id="JAVDQK010000009">
    <property type="protein sequence ID" value="MDR6219847.1"/>
    <property type="molecule type" value="Genomic_DNA"/>
</dbReference>
<evidence type="ECO:0000313" key="2">
    <source>
        <dbReference type="Proteomes" id="UP001185331"/>
    </source>
</evidence>
<proteinExistence type="predicted"/>
<protein>
    <submittedName>
        <fullName evidence="1">Uncharacterized protein</fullName>
    </submittedName>
</protein>
<evidence type="ECO:0000313" key="1">
    <source>
        <dbReference type="EMBL" id="MDR6219847.1"/>
    </source>
</evidence>
<dbReference type="RefSeq" id="WP_309856021.1">
    <property type="nucleotide sequence ID" value="NZ_JAVDQJ010000008.1"/>
</dbReference>
<accession>A0AAE4BNR7</accession>